<dbReference type="InterPro" id="IPR036312">
    <property type="entry name" value="Bifun_inhib/LTP/seed_sf"/>
</dbReference>
<feature type="chain" id="PRO_5001642165" description="Non-specific lipid-transfer protein" evidence="5">
    <location>
        <begin position="24"/>
        <end position="116"/>
    </location>
</feature>
<accession>A0A067JS06</accession>
<dbReference type="Gene3D" id="1.10.110.10">
    <property type="entry name" value="Plant lipid-transfer and hydrophobic proteins"/>
    <property type="match status" value="1"/>
</dbReference>
<proteinExistence type="inferred from homology"/>
<dbReference type="InterPro" id="IPR000528">
    <property type="entry name" value="Plant_nsLTP"/>
</dbReference>
<name>A0A067JS06_JATCU</name>
<dbReference type="AlphaFoldDB" id="A0A067JS06"/>
<organism evidence="7 8">
    <name type="scientific">Jatropha curcas</name>
    <name type="common">Barbados nut</name>
    <dbReference type="NCBI Taxonomy" id="180498"/>
    <lineage>
        <taxon>Eukaryota</taxon>
        <taxon>Viridiplantae</taxon>
        <taxon>Streptophyta</taxon>
        <taxon>Embryophyta</taxon>
        <taxon>Tracheophyta</taxon>
        <taxon>Spermatophyta</taxon>
        <taxon>Magnoliopsida</taxon>
        <taxon>eudicotyledons</taxon>
        <taxon>Gunneridae</taxon>
        <taxon>Pentapetalae</taxon>
        <taxon>rosids</taxon>
        <taxon>fabids</taxon>
        <taxon>Malpighiales</taxon>
        <taxon>Euphorbiaceae</taxon>
        <taxon>Crotonoideae</taxon>
        <taxon>Jatropheae</taxon>
        <taxon>Jatropha</taxon>
    </lineage>
</organism>
<keyword evidence="3" id="KW-1015">Disulfide bond</keyword>
<reference evidence="7 8" key="1">
    <citation type="journal article" date="2014" name="PLoS ONE">
        <title>Global Analysis of Gene Expression Profiles in Physic Nut (Jatropha curcas L.) Seedlings Exposed to Salt Stress.</title>
        <authorList>
            <person name="Zhang L."/>
            <person name="Zhang C."/>
            <person name="Wu P."/>
            <person name="Chen Y."/>
            <person name="Li M."/>
            <person name="Jiang H."/>
            <person name="Wu G."/>
        </authorList>
    </citation>
    <scope>NUCLEOTIDE SEQUENCE [LARGE SCALE GENOMIC DNA]</scope>
    <source>
        <strain evidence="8">cv. GZQX0401</strain>
        <tissue evidence="7">Young leaves</tissue>
    </source>
</reference>
<evidence type="ECO:0000256" key="1">
    <source>
        <dbReference type="ARBA" id="ARBA00009748"/>
    </source>
</evidence>
<dbReference type="GO" id="GO:0008289">
    <property type="term" value="F:lipid binding"/>
    <property type="evidence" value="ECO:0007669"/>
    <property type="project" value="UniProtKB-KW"/>
</dbReference>
<dbReference type="SUPFAM" id="SSF47699">
    <property type="entry name" value="Bifunctional inhibitor/lipid-transfer protein/seed storage 2S albumin"/>
    <property type="match status" value="1"/>
</dbReference>
<feature type="domain" description="Bifunctional inhibitor/plant lipid transfer protein/seed storage helical" evidence="6">
    <location>
        <begin position="26"/>
        <end position="112"/>
    </location>
</feature>
<feature type="signal peptide" evidence="5">
    <location>
        <begin position="1"/>
        <end position="23"/>
    </location>
</feature>
<keyword evidence="8" id="KW-1185">Reference proteome</keyword>
<dbReference type="PRINTS" id="PR00382">
    <property type="entry name" value="LIPIDTRNSFER"/>
</dbReference>
<dbReference type="OrthoDB" id="1890443at2759"/>
<gene>
    <name evidence="7" type="ORF">JCGZ_00357</name>
</gene>
<dbReference type="CDD" id="cd01960">
    <property type="entry name" value="nsLTP1"/>
    <property type="match status" value="1"/>
</dbReference>
<evidence type="ECO:0000313" key="7">
    <source>
        <dbReference type="EMBL" id="KDP22770.1"/>
    </source>
</evidence>
<dbReference type="PANTHER" id="PTHR33076">
    <property type="entry name" value="NON-SPECIFIC LIPID-TRANSFER PROTEIN 2-RELATED"/>
    <property type="match status" value="1"/>
</dbReference>
<dbReference type="FunFam" id="1.10.110.10:FF:000002">
    <property type="entry name" value="Non-specific lipid-transfer protein"/>
    <property type="match status" value="1"/>
</dbReference>
<keyword evidence="5" id="KW-0732">Signal</keyword>
<protein>
    <recommendedName>
        <fullName evidence="4">Non-specific lipid-transfer protein</fullName>
    </recommendedName>
</protein>
<comment type="function">
    <text evidence="4">Plant non-specific lipid-transfer proteins transfer phospholipids as well as galactolipids across membranes. May play a role in wax or cutin deposition in the cell walls of expanding epidermal cells and certain secretory tissues.</text>
</comment>
<dbReference type="PROSITE" id="PS00597">
    <property type="entry name" value="PLANT_LTP"/>
    <property type="match status" value="1"/>
</dbReference>
<evidence type="ECO:0000256" key="3">
    <source>
        <dbReference type="ARBA" id="ARBA00023157"/>
    </source>
</evidence>
<dbReference type="Proteomes" id="UP000027138">
    <property type="component" value="Unassembled WGS sequence"/>
</dbReference>
<dbReference type="SMART" id="SM00499">
    <property type="entry name" value="AAI"/>
    <property type="match status" value="1"/>
</dbReference>
<dbReference type="EMBL" id="KK915374">
    <property type="protein sequence ID" value="KDP22770.1"/>
    <property type="molecule type" value="Genomic_DNA"/>
</dbReference>
<dbReference type="InterPro" id="IPR016140">
    <property type="entry name" value="Bifunc_inhib/LTP/seed_store"/>
</dbReference>
<evidence type="ECO:0000313" key="8">
    <source>
        <dbReference type="Proteomes" id="UP000027138"/>
    </source>
</evidence>
<sequence>MAGLKLISILVLCMFVAAPITEAITCGQVTSALAPCITYLRTRGAKTPPPNCCNGVRSINSAAKSTPDRQQACQCLKQAAGSVSGIIPGNAEALPGACKVNIPYKISLSTNCNNVR</sequence>
<evidence type="ECO:0000256" key="4">
    <source>
        <dbReference type="RuleBase" id="RU000628"/>
    </source>
</evidence>
<evidence type="ECO:0000256" key="2">
    <source>
        <dbReference type="ARBA" id="ARBA00022448"/>
    </source>
</evidence>
<keyword evidence="2 4" id="KW-0813">Transport</keyword>
<keyword evidence="4" id="KW-0446">Lipid-binding</keyword>
<evidence type="ECO:0000256" key="5">
    <source>
        <dbReference type="SAM" id="SignalP"/>
    </source>
</evidence>
<comment type="similarity">
    <text evidence="1 4">Belongs to the plant LTP family.</text>
</comment>
<dbReference type="Pfam" id="PF00234">
    <property type="entry name" value="Tryp_alpha_amyl"/>
    <property type="match status" value="1"/>
</dbReference>
<evidence type="ECO:0000259" key="6">
    <source>
        <dbReference type="SMART" id="SM00499"/>
    </source>
</evidence>
<dbReference type="STRING" id="180498.A0A067JS06"/>
<dbReference type="GO" id="GO:0006869">
    <property type="term" value="P:lipid transport"/>
    <property type="evidence" value="ECO:0007669"/>
    <property type="project" value="InterPro"/>
</dbReference>